<evidence type="ECO:0000313" key="1">
    <source>
        <dbReference type="EMBL" id="KAF5318165.1"/>
    </source>
</evidence>
<accession>A0A8H5B7S3</accession>
<dbReference type="Proteomes" id="UP000567179">
    <property type="component" value="Unassembled WGS sequence"/>
</dbReference>
<keyword evidence="2" id="KW-1185">Reference proteome</keyword>
<name>A0A8H5B7S3_9AGAR</name>
<proteinExistence type="predicted"/>
<dbReference type="AlphaFoldDB" id="A0A8H5B7S3"/>
<organism evidence="1 2">
    <name type="scientific">Psilocybe cf. subviscida</name>
    <dbReference type="NCBI Taxonomy" id="2480587"/>
    <lineage>
        <taxon>Eukaryota</taxon>
        <taxon>Fungi</taxon>
        <taxon>Dikarya</taxon>
        <taxon>Basidiomycota</taxon>
        <taxon>Agaricomycotina</taxon>
        <taxon>Agaricomycetes</taxon>
        <taxon>Agaricomycetidae</taxon>
        <taxon>Agaricales</taxon>
        <taxon>Agaricineae</taxon>
        <taxon>Strophariaceae</taxon>
        <taxon>Psilocybe</taxon>
    </lineage>
</organism>
<gene>
    <name evidence="1" type="ORF">D9619_012139</name>
</gene>
<comment type="caution">
    <text evidence="1">The sequence shown here is derived from an EMBL/GenBank/DDBJ whole genome shotgun (WGS) entry which is preliminary data.</text>
</comment>
<protein>
    <submittedName>
        <fullName evidence="1">Uncharacterized protein</fullName>
    </submittedName>
</protein>
<reference evidence="1 2" key="1">
    <citation type="journal article" date="2020" name="ISME J.">
        <title>Uncovering the hidden diversity of litter-decomposition mechanisms in mushroom-forming fungi.</title>
        <authorList>
            <person name="Floudas D."/>
            <person name="Bentzer J."/>
            <person name="Ahren D."/>
            <person name="Johansson T."/>
            <person name="Persson P."/>
            <person name="Tunlid A."/>
        </authorList>
    </citation>
    <scope>NUCLEOTIDE SEQUENCE [LARGE SCALE GENOMIC DNA]</scope>
    <source>
        <strain evidence="1 2">CBS 101986</strain>
    </source>
</reference>
<evidence type="ECO:0000313" key="2">
    <source>
        <dbReference type="Proteomes" id="UP000567179"/>
    </source>
</evidence>
<sequence>MAQESVPYLPMEILEEIVGFYGWKGEENLPATLVACLGTSRQFRECALRHLCADLPVYLDKPDRLKKLHDCITPAGFMPYMKSITIVFTARSNRRSLKLNEDIVLPLLDTLIHQLSLRQLTLQGYSSRQYGGTAVVDNLSWSTLPPQTNLLLQTLLKTPTVTCVYFHRLRDVPPQLLSQHSYESVSILNAGTSTSSSLTRLNTTSLTLKSARFIGFSLPSLRHINVDFHYDDHVTWKIIRGCRHTLETIQVDEDAQFPAHIPPSVKFHVFPRLEEFTYSISTSATLKMDPTFSKLLPPPQTSEVSCNLRNLNMVLHLDDHIDNPTENFGVARLITAVADRIWVNLDRILAKKLYFPALRKVSIRLSLNKTVGSTVDRDTLREEVQGALSEMFWASIQASVPLEMFVDIKVRNQN</sequence>
<dbReference type="EMBL" id="JAACJJ010000031">
    <property type="protein sequence ID" value="KAF5318165.1"/>
    <property type="molecule type" value="Genomic_DNA"/>
</dbReference>